<reference evidence="1 2" key="1">
    <citation type="submission" date="2019-09" db="EMBL/GenBank/DDBJ databases">
        <authorList>
            <person name="Depoorter E."/>
        </authorList>
    </citation>
    <scope>NUCLEOTIDE SEQUENCE [LARGE SCALE GENOMIC DNA]</scope>
    <source>
        <strain evidence="1">R-18109</strain>
    </source>
</reference>
<evidence type="ECO:0000313" key="1">
    <source>
        <dbReference type="EMBL" id="VWD37748.1"/>
    </source>
</evidence>
<dbReference type="AlphaFoldDB" id="A0A6P2ZYU8"/>
<accession>A0A6P2ZYU8</accession>
<gene>
    <name evidence="1" type="ORF">BLA18109_07148</name>
</gene>
<proteinExistence type="predicted"/>
<sequence length="128" mass="14321">MQRTLRLPIKVSHFENGGRMIDANARVLPEATARCHAKPMALRVVAHAGEQTGKRANEQTAQAIRPPHICVTDRDALPRFTRRPVDRLVNIARRSAGSTTFRCVRTAIGRFRTDSALSTRQISYPSFV</sequence>
<name>A0A6P2ZYU8_BURL3</name>
<dbReference type="Proteomes" id="UP000494260">
    <property type="component" value="Unassembled WGS sequence"/>
</dbReference>
<dbReference type="RefSeq" id="WP_174954674.1">
    <property type="nucleotide sequence ID" value="NZ_CABVQH010000037.1"/>
</dbReference>
<evidence type="ECO:0000313" key="2">
    <source>
        <dbReference type="Proteomes" id="UP000494260"/>
    </source>
</evidence>
<protein>
    <submittedName>
        <fullName evidence="1">LysR family transcriptional regulator</fullName>
    </submittedName>
</protein>
<dbReference type="EMBL" id="CABVQH010000037">
    <property type="protein sequence ID" value="VWD37748.1"/>
    <property type="molecule type" value="Genomic_DNA"/>
</dbReference>
<organism evidence="1 2">
    <name type="scientific">Burkholderia lata (strain ATCC 17760 / DSM 23089 / LMG 22485 / NCIMB 9086 / R18194 / 383)</name>
    <dbReference type="NCBI Taxonomy" id="482957"/>
    <lineage>
        <taxon>Bacteria</taxon>
        <taxon>Pseudomonadati</taxon>
        <taxon>Pseudomonadota</taxon>
        <taxon>Betaproteobacteria</taxon>
        <taxon>Burkholderiales</taxon>
        <taxon>Burkholderiaceae</taxon>
        <taxon>Burkholderia</taxon>
        <taxon>Burkholderia cepacia complex</taxon>
    </lineage>
</organism>